<feature type="transmembrane region" description="Helical" evidence="1">
    <location>
        <begin position="26"/>
        <end position="43"/>
    </location>
</feature>
<evidence type="ECO:0000256" key="1">
    <source>
        <dbReference type="SAM" id="Phobius"/>
    </source>
</evidence>
<feature type="transmembrane region" description="Helical" evidence="1">
    <location>
        <begin position="49"/>
        <end position="67"/>
    </location>
</feature>
<keyword evidence="1" id="KW-1133">Transmembrane helix</keyword>
<dbReference type="EMBL" id="PEBK01000008">
    <property type="protein sequence ID" value="PJM74782.1"/>
    <property type="molecule type" value="Genomic_DNA"/>
</dbReference>
<sequence length="103" mass="11343">MNQPAHRPRRASRHPYVSEAHEGKPAFEWAVAGAVAVCAILAVTGQMIWAVSLLSLTSIVTATLRLVLKTKSPWKIRSVGFDCFFGFSFGIGLMIAYMVLIMF</sequence>
<name>A0A2M9HD98_9BIFI</name>
<gene>
    <name evidence="2" type="ORF">CSQ87_08630</name>
</gene>
<keyword evidence="1" id="KW-0812">Transmembrane</keyword>
<dbReference type="OrthoDB" id="3239627at2"/>
<organism evidence="2 3">
    <name type="scientific">Bifidobacterium simiarum</name>
    <dbReference type="NCBI Taxonomy" id="2045441"/>
    <lineage>
        <taxon>Bacteria</taxon>
        <taxon>Bacillati</taxon>
        <taxon>Actinomycetota</taxon>
        <taxon>Actinomycetes</taxon>
        <taxon>Bifidobacteriales</taxon>
        <taxon>Bifidobacteriaceae</taxon>
        <taxon>Bifidobacterium</taxon>
    </lineage>
</organism>
<evidence type="ECO:0000313" key="3">
    <source>
        <dbReference type="Proteomes" id="UP000231451"/>
    </source>
</evidence>
<comment type="caution">
    <text evidence="2">The sequence shown here is derived from an EMBL/GenBank/DDBJ whole genome shotgun (WGS) entry which is preliminary data.</text>
</comment>
<feature type="transmembrane region" description="Helical" evidence="1">
    <location>
        <begin position="79"/>
        <end position="100"/>
    </location>
</feature>
<keyword evidence="1" id="KW-0472">Membrane</keyword>
<evidence type="ECO:0000313" key="2">
    <source>
        <dbReference type="EMBL" id="PJM74782.1"/>
    </source>
</evidence>
<accession>A0A2M9HD98</accession>
<reference evidence="2 3" key="1">
    <citation type="submission" date="2017-10" db="EMBL/GenBank/DDBJ databases">
        <title>Draft genome sequences of strains TRE 1, TRE 9, TRE H and TRI 7, isolated from tamarins, belonging to four potential novel Bifidobacterium species.</title>
        <authorList>
            <person name="Mattarelli P."/>
            <person name="Modesto M."/>
            <person name="Puglisi E."/>
            <person name="Morelli L."/>
            <person name="Spezio C."/>
            <person name="Bonetti A."/>
            <person name="Sandri C."/>
        </authorList>
    </citation>
    <scope>NUCLEOTIDE SEQUENCE [LARGE SCALE GENOMIC DNA]</scope>
    <source>
        <strain evidence="3">TRI7</strain>
    </source>
</reference>
<protein>
    <submittedName>
        <fullName evidence="2">DUF3017 domain-containing protein</fullName>
    </submittedName>
</protein>
<dbReference type="Proteomes" id="UP000231451">
    <property type="component" value="Unassembled WGS sequence"/>
</dbReference>
<dbReference type="AlphaFoldDB" id="A0A2M9HD98"/>
<keyword evidence="3" id="KW-1185">Reference proteome</keyword>
<proteinExistence type="predicted"/>
<dbReference type="RefSeq" id="WP_100513474.1">
    <property type="nucleotide sequence ID" value="NZ_PEBK01000008.1"/>
</dbReference>